<evidence type="ECO:0000313" key="1">
    <source>
        <dbReference type="EMBL" id="KAI3682946.1"/>
    </source>
</evidence>
<name>A0ACB8YCK5_9ASTR</name>
<keyword evidence="2" id="KW-1185">Reference proteome</keyword>
<comment type="caution">
    <text evidence="1">The sequence shown here is derived from an EMBL/GenBank/DDBJ whole genome shotgun (WGS) entry which is preliminary data.</text>
</comment>
<reference evidence="1 2" key="2">
    <citation type="journal article" date="2022" name="Mol. Ecol. Resour.">
        <title>The genomes of chicory, endive, great burdock and yacon provide insights into Asteraceae paleo-polyploidization history and plant inulin production.</title>
        <authorList>
            <person name="Fan W."/>
            <person name="Wang S."/>
            <person name="Wang H."/>
            <person name="Wang A."/>
            <person name="Jiang F."/>
            <person name="Liu H."/>
            <person name="Zhao H."/>
            <person name="Xu D."/>
            <person name="Zhang Y."/>
        </authorList>
    </citation>
    <scope>NUCLEOTIDE SEQUENCE [LARGE SCALE GENOMIC DNA]</scope>
    <source>
        <strain evidence="2">cv. Yunnan</strain>
        <tissue evidence="1">Leaves</tissue>
    </source>
</reference>
<protein>
    <submittedName>
        <fullName evidence="1">Uncharacterized protein</fullName>
    </submittedName>
</protein>
<reference evidence="2" key="1">
    <citation type="journal article" date="2022" name="Mol. Ecol. Resour.">
        <title>The genomes of chicory, endive, great burdock and yacon provide insights into Asteraceae palaeo-polyploidization history and plant inulin production.</title>
        <authorList>
            <person name="Fan W."/>
            <person name="Wang S."/>
            <person name="Wang H."/>
            <person name="Wang A."/>
            <person name="Jiang F."/>
            <person name="Liu H."/>
            <person name="Zhao H."/>
            <person name="Xu D."/>
            <person name="Zhang Y."/>
        </authorList>
    </citation>
    <scope>NUCLEOTIDE SEQUENCE [LARGE SCALE GENOMIC DNA]</scope>
    <source>
        <strain evidence="2">cv. Yunnan</strain>
    </source>
</reference>
<dbReference type="Proteomes" id="UP001056120">
    <property type="component" value="Linkage Group LG28"/>
</dbReference>
<gene>
    <name evidence="1" type="ORF">L1987_83342</name>
</gene>
<accession>A0ACB8YCK5</accession>
<proteinExistence type="predicted"/>
<organism evidence="1 2">
    <name type="scientific">Smallanthus sonchifolius</name>
    <dbReference type="NCBI Taxonomy" id="185202"/>
    <lineage>
        <taxon>Eukaryota</taxon>
        <taxon>Viridiplantae</taxon>
        <taxon>Streptophyta</taxon>
        <taxon>Embryophyta</taxon>
        <taxon>Tracheophyta</taxon>
        <taxon>Spermatophyta</taxon>
        <taxon>Magnoliopsida</taxon>
        <taxon>eudicotyledons</taxon>
        <taxon>Gunneridae</taxon>
        <taxon>Pentapetalae</taxon>
        <taxon>asterids</taxon>
        <taxon>campanulids</taxon>
        <taxon>Asterales</taxon>
        <taxon>Asteraceae</taxon>
        <taxon>Asteroideae</taxon>
        <taxon>Heliantheae alliance</taxon>
        <taxon>Millerieae</taxon>
        <taxon>Smallanthus</taxon>
    </lineage>
</organism>
<evidence type="ECO:0000313" key="2">
    <source>
        <dbReference type="Proteomes" id="UP001056120"/>
    </source>
</evidence>
<dbReference type="EMBL" id="CM042045">
    <property type="protein sequence ID" value="KAI3682946.1"/>
    <property type="molecule type" value="Genomic_DNA"/>
</dbReference>
<sequence length="178" mass="20169">MMYSGPLMPGYELIPGYEVFCSANARLIFSFPDDETFLSAKAVRSRLRYFGPPMPDHSSAKVFTSAKARSSSPLLPGMVSRMRTINRQTPLLYGDCLSRPAVGFRGRAISAGLFSLAHHHYLRRVFSWRHFQRTVFPVAPSLEDYLLQRHILVGSNSTTPHLNCLSIKLIRESRNHRS</sequence>